<dbReference type="Pfam" id="PF13937">
    <property type="entry name" value="DUF4212"/>
    <property type="match status" value="1"/>
</dbReference>
<evidence type="ECO:0000259" key="2">
    <source>
        <dbReference type="Pfam" id="PF13937"/>
    </source>
</evidence>
<dbReference type="InterPro" id="IPR019886">
    <property type="entry name" value="Na_symporter_ssu"/>
</dbReference>
<dbReference type="Proteomes" id="UP000562254">
    <property type="component" value="Unassembled WGS sequence"/>
</dbReference>
<gene>
    <name evidence="3" type="ORF">FHS88_002631</name>
</gene>
<keyword evidence="1" id="KW-0472">Membrane</keyword>
<dbReference type="AlphaFoldDB" id="A0A840XRE6"/>
<proteinExistence type="predicted"/>
<name>A0A840XRE6_9PROT</name>
<dbReference type="RefSeq" id="WP_184485347.1">
    <property type="nucleotide sequence ID" value="NZ_JAAEDJ010000133.1"/>
</dbReference>
<protein>
    <submittedName>
        <fullName evidence="3">Putative solute:sodium symporter small subunit</fullName>
    </submittedName>
</protein>
<dbReference type="NCBIfam" id="TIGR03647">
    <property type="entry name" value="Na_symport_sm"/>
    <property type="match status" value="1"/>
</dbReference>
<organism evidence="3 4">
    <name type="scientific">Neoroseomonas alkaliterrae</name>
    <dbReference type="NCBI Taxonomy" id="1452450"/>
    <lineage>
        <taxon>Bacteria</taxon>
        <taxon>Pseudomonadati</taxon>
        <taxon>Pseudomonadota</taxon>
        <taxon>Alphaproteobacteria</taxon>
        <taxon>Acetobacterales</taxon>
        <taxon>Acetobacteraceae</taxon>
        <taxon>Neoroseomonas</taxon>
    </lineage>
</organism>
<reference evidence="3 4" key="1">
    <citation type="submission" date="2020-08" db="EMBL/GenBank/DDBJ databases">
        <title>Genomic Encyclopedia of Type Strains, Phase IV (KMG-IV): sequencing the most valuable type-strain genomes for metagenomic binning, comparative biology and taxonomic classification.</title>
        <authorList>
            <person name="Goeker M."/>
        </authorList>
    </citation>
    <scope>NUCLEOTIDE SEQUENCE [LARGE SCALE GENOMIC DNA]</scope>
    <source>
        <strain evidence="3 4">DSM 25895</strain>
    </source>
</reference>
<evidence type="ECO:0000313" key="3">
    <source>
        <dbReference type="EMBL" id="MBB5690496.1"/>
    </source>
</evidence>
<comment type="caution">
    <text evidence="3">The sequence shown here is derived from an EMBL/GenBank/DDBJ whole genome shotgun (WGS) entry which is preliminary data.</text>
</comment>
<keyword evidence="1" id="KW-0812">Transmembrane</keyword>
<dbReference type="EMBL" id="JACIJE010000007">
    <property type="protein sequence ID" value="MBB5690496.1"/>
    <property type="molecule type" value="Genomic_DNA"/>
</dbReference>
<feature type="transmembrane region" description="Helical" evidence="1">
    <location>
        <begin position="33"/>
        <end position="53"/>
    </location>
</feature>
<evidence type="ECO:0000256" key="1">
    <source>
        <dbReference type="SAM" id="Phobius"/>
    </source>
</evidence>
<sequence>MPLAEETKDGGGAPPASIDEATAKAYWKKTSSLMWTVLLIWFLSGFVIHIFAPSLNQVRVLGFPLGFYFAAQGSLIIFVVGLYWFARKQNRIDEEFGVQEDR</sequence>
<keyword evidence="4" id="KW-1185">Reference proteome</keyword>
<keyword evidence="1" id="KW-1133">Transmembrane helix</keyword>
<evidence type="ECO:0000313" key="4">
    <source>
        <dbReference type="Proteomes" id="UP000562254"/>
    </source>
</evidence>
<accession>A0A840XRE6</accession>
<feature type="domain" description="Sodium symporter small subunit" evidence="2">
    <location>
        <begin position="23"/>
        <end position="99"/>
    </location>
</feature>
<feature type="transmembrane region" description="Helical" evidence="1">
    <location>
        <begin position="65"/>
        <end position="86"/>
    </location>
</feature>